<dbReference type="GO" id="GO:0005506">
    <property type="term" value="F:iron ion binding"/>
    <property type="evidence" value="ECO:0007669"/>
    <property type="project" value="InterPro"/>
</dbReference>
<evidence type="ECO:0000256" key="9">
    <source>
        <dbReference type="ARBA" id="ARBA00023002"/>
    </source>
</evidence>
<dbReference type="InterPro" id="IPR012776">
    <property type="entry name" value="Trimethyllysine_dOase"/>
</dbReference>
<proteinExistence type="inferred from homology"/>
<accession>A0A2A2JVW8</accession>
<evidence type="ECO:0000256" key="3">
    <source>
        <dbReference type="ARBA" id="ARBA00005022"/>
    </source>
</evidence>
<dbReference type="InterPro" id="IPR050411">
    <property type="entry name" value="AlphaKG_dependent_hydroxylases"/>
</dbReference>
<dbReference type="Pfam" id="PF02668">
    <property type="entry name" value="TauD"/>
    <property type="match status" value="1"/>
</dbReference>
<dbReference type="PANTHER" id="PTHR10696">
    <property type="entry name" value="GAMMA-BUTYROBETAINE HYDROXYLASE-RELATED"/>
    <property type="match status" value="1"/>
</dbReference>
<evidence type="ECO:0000256" key="1">
    <source>
        <dbReference type="ARBA" id="ARBA00001954"/>
    </source>
</evidence>
<dbReference type="OrthoDB" id="408743at2759"/>
<dbReference type="InterPro" id="IPR042098">
    <property type="entry name" value="TauD-like_sf"/>
</dbReference>
<evidence type="ECO:0000256" key="2">
    <source>
        <dbReference type="ARBA" id="ARBA00001961"/>
    </source>
</evidence>
<evidence type="ECO:0000256" key="5">
    <source>
        <dbReference type="ARBA" id="ARBA00016835"/>
    </source>
</evidence>
<dbReference type="InterPro" id="IPR003819">
    <property type="entry name" value="TauD/TfdA-like"/>
</dbReference>
<keyword evidence="8" id="KW-0223">Dioxygenase</keyword>
<dbReference type="UniPathway" id="UPA00118"/>
<keyword evidence="9" id="KW-0560">Oxidoreductase</keyword>
<dbReference type="GO" id="GO:0005739">
    <property type="term" value="C:mitochondrion"/>
    <property type="evidence" value="ECO:0007669"/>
    <property type="project" value="TreeGrafter"/>
</dbReference>
<dbReference type="AlphaFoldDB" id="A0A2A2JVW8"/>
<comment type="caution">
    <text evidence="12">The sequence shown here is derived from an EMBL/GenBank/DDBJ whole genome shotgun (WGS) entry which is preliminary data.</text>
</comment>
<feature type="domain" description="TauD/TfdA-like" evidence="11">
    <location>
        <begin position="166"/>
        <end position="371"/>
    </location>
</feature>
<comment type="cofactor">
    <cofactor evidence="1">
        <name>Fe(2+)</name>
        <dbReference type="ChEBI" id="CHEBI:29033"/>
    </cofactor>
</comment>
<dbReference type="SUPFAM" id="SSF51197">
    <property type="entry name" value="Clavaminate synthase-like"/>
    <property type="match status" value="1"/>
</dbReference>
<evidence type="ECO:0000313" key="13">
    <source>
        <dbReference type="Proteomes" id="UP000218231"/>
    </source>
</evidence>
<evidence type="ECO:0000256" key="10">
    <source>
        <dbReference type="ARBA" id="ARBA00023004"/>
    </source>
</evidence>
<evidence type="ECO:0000259" key="11">
    <source>
        <dbReference type="Pfam" id="PF02668"/>
    </source>
</evidence>
<sequence length="402" mass="46162">MLPSRFFRRLISEQRRFKSSILNWQLKSIVNTNDTLELTVKDEKSSSSRSLLVPFAWLRDHCNTHNYHAATNQRKNSMLNISIEAQIENASTSSPQDDVLSIRWKDGKISKFSIDDILSNSLNRNAQSSIGRRNSLVEPWDNSTLKEIPQMRQSSVSLNSFCLNFLRYGLVIVNEVEATAQKTEELCKSILAIQDTFFGEFWVFSNESKDNEEEEYHEDTAYGNEEIGPHVDGTYFQNGLGIQVFHCLHPANRGGETVLIDGYKGAEILKEQYPEDYDILTKYKIDHQYIENGGNVQLHAVSSGNPVIQLDQHGNIAQIRYNPYDRAPMKVLSDSEESAKDTILFYRAYERFAQILSEPRMAINIQLQPGQGYRQMCGCYMSRDDLLAKARPFLDEDIRRFV</sequence>
<keyword evidence="6" id="KW-0479">Metal-binding</keyword>
<dbReference type="Gene3D" id="3.30.2020.30">
    <property type="match status" value="1"/>
</dbReference>
<comment type="similarity">
    <text evidence="4">Belongs to the gamma-BBH/TMLD family.</text>
</comment>
<evidence type="ECO:0000256" key="4">
    <source>
        <dbReference type="ARBA" id="ARBA00008654"/>
    </source>
</evidence>
<evidence type="ECO:0000256" key="7">
    <source>
        <dbReference type="ARBA" id="ARBA00022873"/>
    </source>
</evidence>
<keyword evidence="10" id="KW-0408">Iron</keyword>
<dbReference type="Gene3D" id="3.60.130.10">
    <property type="entry name" value="Clavaminate synthase-like"/>
    <property type="match status" value="1"/>
</dbReference>
<dbReference type="Proteomes" id="UP000218231">
    <property type="component" value="Unassembled WGS sequence"/>
</dbReference>
<dbReference type="GO" id="GO:0050353">
    <property type="term" value="F:trimethyllysine dioxygenase activity"/>
    <property type="evidence" value="ECO:0007669"/>
    <property type="project" value="InterPro"/>
</dbReference>
<comment type="pathway">
    <text evidence="3">Amine and polyamine biosynthesis; carnitine biosynthesis.</text>
</comment>
<reference evidence="12 13" key="1">
    <citation type="journal article" date="2017" name="Curr. Biol.">
        <title>Genome architecture and evolution of a unichromosomal asexual nematode.</title>
        <authorList>
            <person name="Fradin H."/>
            <person name="Zegar C."/>
            <person name="Gutwein M."/>
            <person name="Lucas J."/>
            <person name="Kovtun M."/>
            <person name="Corcoran D."/>
            <person name="Baugh L.R."/>
            <person name="Kiontke K."/>
            <person name="Gunsalus K."/>
            <person name="Fitch D.H."/>
            <person name="Piano F."/>
        </authorList>
    </citation>
    <scope>NUCLEOTIDE SEQUENCE [LARGE SCALE GENOMIC DNA]</scope>
    <source>
        <strain evidence="12">PF1309</strain>
    </source>
</reference>
<protein>
    <recommendedName>
        <fullName evidence="5">Trimethyllysine dioxygenase, mitochondrial</fullName>
    </recommendedName>
</protein>
<evidence type="ECO:0000313" key="12">
    <source>
        <dbReference type="EMBL" id="PAV65803.1"/>
    </source>
</evidence>
<evidence type="ECO:0000256" key="6">
    <source>
        <dbReference type="ARBA" id="ARBA00022723"/>
    </source>
</evidence>
<gene>
    <name evidence="12" type="ORF">WR25_00974</name>
</gene>
<dbReference type="InterPro" id="IPR038492">
    <property type="entry name" value="GBBH-like_N_sf"/>
</dbReference>
<dbReference type="EMBL" id="LIAE01010193">
    <property type="protein sequence ID" value="PAV65803.1"/>
    <property type="molecule type" value="Genomic_DNA"/>
</dbReference>
<organism evidence="12 13">
    <name type="scientific">Diploscapter pachys</name>
    <dbReference type="NCBI Taxonomy" id="2018661"/>
    <lineage>
        <taxon>Eukaryota</taxon>
        <taxon>Metazoa</taxon>
        <taxon>Ecdysozoa</taxon>
        <taxon>Nematoda</taxon>
        <taxon>Chromadorea</taxon>
        <taxon>Rhabditida</taxon>
        <taxon>Rhabditina</taxon>
        <taxon>Rhabditomorpha</taxon>
        <taxon>Rhabditoidea</taxon>
        <taxon>Rhabditidae</taxon>
        <taxon>Diploscapter</taxon>
    </lineage>
</organism>
<dbReference type="PANTHER" id="PTHR10696:SF51">
    <property type="entry name" value="TRIMETHYLLYSINE DIOXYGENASE, MITOCHONDRIAL"/>
    <property type="match status" value="1"/>
</dbReference>
<dbReference type="STRING" id="2018661.A0A2A2JVW8"/>
<keyword evidence="7" id="KW-0124">Carnitine biosynthesis</keyword>
<evidence type="ECO:0000256" key="8">
    <source>
        <dbReference type="ARBA" id="ARBA00022964"/>
    </source>
</evidence>
<name>A0A2A2JVW8_9BILA</name>
<comment type="cofactor">
    <cofactor evidence="2">
        <name>L-ascorbate</name>
        <dbReference type="ChEBI" id="CHEBI:38290"/>
    </cofactor>
</comment>
<dbReference type="GO" id="GO:0045329">
    <property type="term" value="P:carnitine biosynthetic process"/>
    <property type="evidence" value="ECO:0007669"/>
    <property type="project" value="UniProtKB-UniPathway"/>
</dbReference>
<keyword evidence="13" id="KW-1185">Reference proteome</keyword>
<dbReference type="NCBIfam" id="TIGR02410">
    <property type="entry name" value="carnitine_TMLD"/>
    <property type="match status" value="1"/>
</dbReference>